<proteinExistence type="predicted"/>
<feature type="compositionally biased region" description="Basic and acidic residues" evidence="1">
    <location>
        <begin position="1"/>
        <end position="12"/>
    </location>
</feature>
<keyword evidence="3" id="KW-1185">Reference proteome</keyword>
<name>A0A5B7I5S0_PORTR</name>
<dbReference type="AlphaFoldDB" id="A0A5B7I5S0"/>
<protein>
    <submittedName>
        <fullName evidence="2">Uncharacterized protein</fullName>
    </submittedName>
</protein>
<organism evidence="2 3">
    <name type="scientific">Portunus trituberculatus</name>
    <name type="common">Swimming crab</name>
    <name type="synonym">Neptunus trituberculatus</name>
    <dbReference type="NCBI Taxonomy" id="210409"/>
    <lineage>
        <taxon>Eukaryota</taxon>
        <taxon>Metazoa</taxon>
        <taxon>Ecdysozoa</taxon>
        <taxon>Arthropoda</taxon>
        <taxon>Crustacea</taxon>
        <taxon>Multicrustacea</taxon>
        <taxon>Malacostraca</taxon>
        <taxon>Eumalacostraca</taxon>
        <taxon>Eucarida</taxon>
        <taxon>Decapoda</taxon>
        <taxon>Pleocyemata</taxon>
        <taxon>Brachyura</taxon>
        <taxon>Eubrachyura</taxon>
        <taxon>Portunoidea</taxon>
        <taxon>Portunidae</taxon>
        <taxon>Portuninae</taxon>
        <taxon>Portunus</taxon>
    </lineage>
</organism>
<evidence type="ECO:0000313" key="3">
    <source>
        <dbReference type="Proteomes" id="UP000324222"/>
    </source>
</evidence>
<evidence type="ECO:0000313" key="2">
    <source>
        <dbReference type="EMBL" id="MPC79092.1"/>
    </source>
</evidence>
<dbReference type="Proteomes" id="UP000324222">
    <property type="component" value="Unassembled WGS sequence"/>
</dbReference>
<feature type="region of interest" description="Disordered" evidence="1">
    <location>
        <begin position="1"/>
        <end position="30"/>
    </location>
</feature>
<gene>
    <name evidence="2" type="ORF">E2C01_073605</name>
</gene>
<dbReference type="EMBL" id="VSRR010050218">
    <property type="protein sequence ID" value="MPC79092.1"/>
    <property type="molecule type" value="Genomic_DNA"/>
</dbReference>
<sequence length="54" mass="5758">MAWSLQHDRTARADTFPLISSPPGGDSGVPGNCYVAPFGRRSGKGEVEAKVRVE</sequence>
<reference evidence="2 3" key="1">
    <citation type="submission" date="2019-05" db="EMBL/GenBank/DDBJ databases">
        <title>Another draft genome of Portunus trituberculatus and its Hox gene families provides insights of decapod evolution.</title>
        <authorList>
            <person name="Jeong J.-H."/>
            <person name="Song I."/>
            <person name="Kim S."/>
            <person name="Choi T."/>
            <person name="Kim D."/>
            <person name="Ryu S."/>
            <person name="Kim W."/>
        </authorList>
    </citation>
    <scope>NUCLEOTIDE SEQUENCE [LARGE SCALE GENOMIC DNA]</scope>
    <source>
        <tissue evidence="2">Muscle</tissue>
    </source>
</reference>
<accession>A0A5B7I5S0</accession>
<comment type="caution">
    <text evidence="2">The sequence shown here is derived from an EMBL/GenBank/DDBJ whole genome shotgun (WGS) entry which is preliminary data.</text>
</comment>
<evidence type="ECO:0000256" key="1">
    <source>
        <dbReference type="SAM" id="MobiDB-lite"/>
    </source>
</evidence>